<dbReference type="EMBL" id="JABXYK010000024">
    <property type="protein sequence ID" value="NVP58346.1"/>
    <property type="molecule type" value="Genomic_DNA"/>
</dbReference>
<dbReference type="InterPro" id="IPR010385">
    <property type="entry name" value="DUF982"/>
</dbReference>
<protein>
    <submittedName>
        <fullName evidence="1">DUF982 domain-containing protein</fullName>
    </submittedName>
</protein>
<sequence>MGEVVVVQMKVHWSMPVSITTRQRVVKVVRGPEDAHAVLMHAWPEGVRRDRFISAKRACIAALCGRQTPQYARTMFVYACQEARIPYREGDLPM</sequence>
<keyword evidence="2" id="KW-1185">Reference proteome</keyword>
<proteinExistence type="predicted"/>
<dbReference type="Pfam" id="PF06169">
    <property type="entry name" value="DUF982"/>
    <property type="match status" value="1"/>
</dbReference>
<dbReference type="Proteomes" id="UP000659172">
    <property type="component" value="Unassembled WGS sequence"/>
</dbReference>
<evidence type="ECO:0000313" key="1">
    <source>
        <dbReference type="EMBL" id="NVP58346.1"/>
    </source>
</evidence>
<accession>A0ABX2QLW4</accession>
<gene>
    <name evidence="1" type="ORF">HV823_24215</name>
</gene>
<evidence type="ECO:0000313" key="2">
    <source>
        <dbReference type="Proteomes" id="UP000659172"/>
    </source>
</evidence>
<dbReference type="RefSeq" id="WP_176952245.1">
    <property type="nucleotide sequence ID" value="NZ_JABXYK010000024.1"/>
</dbReference>
<dbReference type="Gene3D" id="6.10.250.730">
    <property type="match status" value="1"/>
</dbReference>
<comment type="caution">
    <text evidence="1">The sequence shown here is derived from an EMBL/GenBank/DDBJ whole genome shotgun (WGS) entry which is preliminary data.</text>
</comment>
<reference evidence="1 2" key="1">
    <citation type="submission" date="2020-06" db="EMBL/GenBank/DDBJ databases">
        <title>Rhizobium sp.nov. isolated from the tomato plant.</title>
        <authorList>
            <person name="Thin K.K."/>
            <person name="Zhang X."/>
            <person name="He S."/>
        </authorList>
    </citation>
    <scope>NUCLEOTIDE SEQUENCE [LARGE SCALE GENOMIC DNA]</scope>
    <source>
        <strain evidence="1 2">DBTS2</strain>
    </source>
</reference>
<organism evidence="1 2">
    <name type="scientific">Mycoplana rhizolycopersici</name>
    <dbReference type="NCBI Taxonomy" id="2746702"/>
    <lineage>
        <taxon>Bacteria</taxon>
        <taxon>Pseudomonadati</taxon>
        <taxon>Pseudomonadota</taxon>
        <taxon>Alphaproteobacteria</taxon>
        <taxon>Hyphomicrobiales</taxon>
        <taxon>Rhizobiaceae</taxon>
        <taxon>Mycoplana</taxon>
    </lineage>
</organism>
<name>A0ABX2QLW4_9HYPH</name>